<dbReference type="EMBL" id="CP031320">
    <property type="protein sequence ID" value="AXK34691.1"/>
    <property type="molecule type" value="Genomic_DNA"/>
</dbReference>
<sequence>MTRPPAAVTTAADEPEPQHERDTSNPDQMPPLPRRGALSALAGLVDDIERDDDHRGPEPEPDPVTRPHALARRLVLTCAQRAVIVGRGSRHAGDRRAARRVRGDRCPHTPLGLTAPGYGGCMGNCPVCNESNESGSACKRCGS</sequence>
<evidence type="ECO:0000313" key="2">
    <source>
        <dbReference type="EMBL" id="AXK34691.1"/>
    </source>
</evidence>
<gene>
    <name evidence="2" type="ORF">DVA86_20585</name>
</gene>
<name>A0A345XSS5_9ACTN</name>
<dbReference type="RefSeq" id="WP_208880305.1">
    <property type="nucleotide sequence ID" value="NZ_CP031320.1"/>
</dbReference>
<dbReference type="KEGG" id="sarm:DVA86_20585"/>
<feature type="compositionally biased region" description="Basic and acidic residues" evidence="1">
    <location>
        <begin position="91"/>
        <end position="107"/>
    </location>
</feature>
<dbReference type="AlphaFoldDB" id="A0A345XSS5"/>
<accession>A0A345XSS5</accession>
<organism evidence="2 3">
    <name type="scientific">Streptomyces armeniacus</name>
    <dbReference type="NCBI Taxonomy" id="83291"/>
    <lineage>
        <taxon>Bacteria</taxon>
        <taxon>Bacillati</taxon>
        <taxon>Actinomycetota</taxon>
        <taxon>Actinomycetes</taxon>
        <taxon>Kitasatosporales</taxon>
        <taxon>Streptomycetaceae</taxon>
        <taxon>Streptomyces</taxon>
    </lineage>
</organism>
<keyword evidence="3" id="KW-1185">Reference proteome</keyword>
<protein>
    <submittedName>
        <fullName evidence="2">Uncharacterized protein</fullName>
    </submittedName>
</protein>
<evidence type="ECO:0000313" key="3">
    <source>
        <dbReference type="Proteomes" id="UP000254425"/>
    </source>
</evidence>
<proteinExistence type="predicted"/>
<dbReference type="Proteomes" id="UP000254425">
    <property type="component" value="Chromosome"/>
</dbReference>
<evidence type="ECO:0000256" key="1">
    <source>
        <dbReference type="SAM" id="MobiDB-lite"/>
    </source>
</evidence>
<reference evidence="2 3" key="1">
    <citation type="submission" date="2018-07" db="EMBL/GenBank/DDBJ databases">
        <title>Draft genome of the type strain Streptomyces armeniacus ATCC 15676.</title>
        <authorList>
            <person name="Labana P."/>
            <person name="Gosse J.T."/>
            <person name="Boddy C.N."/>
        </authorList>
    </citation>
    <scope>NUCLEOTIDE SEQUENCE [LARGE SCALE GENOMIC DNA]</scope>
    <source>
        <strain evidence="2 3">ATCC 15676</strain>
    </source>
</reference>
<feature type="region of interest" description="Disordered" evidence="1">
    <location>
        <begin position="1"/>
        <end position="69"/>
    </location>
</feature>
<feature type="region of interest" description="Disordered" evidence="1">
    <location>
        <begin position="86"/>
        <end position="107"/>
    </location>
</feature>